<gene>
    <name evidence="3" type="ORF">A2390_02345</name>
</gene>
<organism evidence="3 4">
    <name type="scientific">Candidatus Liptonbacteria bacterium RIFOXYB1_FULL_36_10</name>
    <dbReference type="NCBI Taxonomy" id="1798654"/>
    <lineage>
        <taxon>Bacteria</taxon>
        <taxon>Candidatus Liptoniibacteriota</taxon>
    </lineage>
</organism>
<dbReference type="AlphaFoldDB" id="A0A1G2CLY0"/>
<dbReference type="Pfam" id="PF01979">
    <property type="entry name" value="Amidohydro_1"/>
    <property type="match status" value="1"/>
</dbReference>
<dbReference type="Gene3D" id="2.30.40.10">
    <property type="entry name" value="Urease, subunit C, domain 1"/>
    <property type="match status" value="2"/>
</dbReference>
<dbReference type="Proteomes" id="UP000178599">
    <property type="component" value="Unassembled WGS sequence"/>
</dbReference>
<keyword evidence="1" id="KW-0378">Hydrolase</keyword>
<evidence type="ECO:0000313" key="3">
    <source>
        <dbReference type="EMBL" id="OGZ02416.1"/>
    </source>
</evidence>
<reference evidence="3 4" key="1">
    <citation type="journal article" date="2016" name="Nat. Commun.">
        <title>Thousands of microbial genomes shed light on interconnected biogeochemical processes in an aquifer system.</title>
        <authorList>
            <person name="Anantharaman K."/>
            <person name="Brown C.T."/>
            <person name="Hug L.A."/>
            <person name="Sharon I."/>
            <person name="Castelle C.J."/>
            <person name="Probst A.J."/>
            <person name="Thomas B.C."/>
            <person name="Singh A."/>
            <person name="Wilkins M.J."/>
            <person name="Karaoz U."/>
            <person name="Brodie E.L."/>
            <person name="Williams K.H."/>
            <person name="Hubbard S.S."/>
            <person name="Banfield J.F."/>
        </authorList>
    </citation>
    <scope>NUCLEOTIDE SEQUENCE [LARGE SCALE GENOMIC DNA]</scope>
</reference>
<dbReference type="GO" id="GO:0016810">
    <property type="term" value="F:hydrolase activity, acting on carbon-nitrogen (but not peptide) bonds"/>
    <property type="evidence" value="ECO:0007669"/>
    <property type="project" value="InterPro"/>
</dbReference>
<evidence type="ECO:0000259" key="2">
    <source>
        <dbReference type="Pfam" id="PF01979"/>
    </source>
</evidence>
<accession>A0A1G2CLY0</accession>
<dbReference type="Gene3D" id="3.20.20.140">
    <property type="entry name" value="Metal-dependent hydrolases"/>
    <property type="match status" value="2"/>
</dbReference>
<dbReference type="SUPFAM" id="SSF51556">
    <property type="entry name" value="Metallo-dependent hydrolases"/>
    <property type="match status" value="1"/>
</dbReference>
<protein>
    <recommendedName>
        <fullName evidence="2">Amidohydrolase-related domain-containing protein</fullName>
    </recommendedName>
</protein>
<dbReference type="PANTHER" id="PTHR11113">
    <property type="entry name" value="N-ACETYLGLUCOSAMINE-6-PHOSPHATE DEACETYLASE"/>
    <property type="match status" value="1"/>
</dbReference>
<dbReference type="InterPro" id="IPR032466">
    <property type="entry name" value="Metal_Hydrolase"/>
</dbReference>
<comment type="caution">
    <text evidence="3">The sequence shown here is derived from an EMBL/GenBank/DDBJ whole genome shotgun (WGS) entry which is preliminary data.</text>
</comment>
<evidence type="ECO:0000313" key="4">
    <source>
        <dbReference type="Proteomes" id="UP000178599"/>
    </source>
</evidence>
<dbReference type="SUPFAM" id="SSF51338">
    <property type="entry name" value="Composite domain of metallo-dependent hydrolases"/>
    <property type="match status" value="1"/>
</dbReference>
<proteinExistence type="predicted"/>
<name>A0A1G2CLY0_9BACT</name>
<dbReference type="InterPro" id="IPR006680">
    <property type="entry name" value="Amidohydro-rel"/>
</dbReference>
<feature type="domain" description="Amidohydrolase-related" evidence="2">
    <location>
        <begin position="408"/>
        <end position="463"/>
    </location>
</feature>
<evidence type="ECO:0000256" key="1">
    <source>
        <dbReference type="ARBA" id="ARBA00022801"/>
    </source>
</evidence>
<sequence length="484" mass="54197">MALLIKNAFIIDGTGRDFFRGDILAKKNKILAVGDIPNYQAEEIIDASSCFASPGFIDPDSSSDFSNSIFFDRFQKNYLKQGVSSIILGHGGVSLAPIFGFPEHLVGNQIGKKLNFNWRSFYDFSFSLSKIKFGVNIASLFGEINIRDSITDTFEERDLTENEMKVFKKILENSLKEGALGISFGFGFSYSLTTPPVEIAAAAKSAFQKNAVVSVRVKEDRFETKKKFLNLLLQEKRKMRSGMLFLSQAEVEDFKWLKRSNSLKEISASFHPSGFSLVPLVSLISSLIKRESVEKLSFSLSPSEVQEEIKKKISEEKWLEKAVIIIAKDKSLEGKTLKDISRSRKEPLALCLINLAERCNFNITFSHSSNLIDGDFSFFKEKGMLVSSFGNFKESSSSFPYFLKTATSSKENWLIEKAVEKITKIPADLFGFKDRGVIKEGKIADISLFDKNFEIKSVIVGGKKSYSEGIFYDSLGGSFYGNHS</sequence>
<dbReference type="InterPro" id="IPR011059">
    <property type="entry name" value="Metal-dep_hydrolase_composite"/>
</dbReference>
<dbReference type="EMBL" id="MHLE01000032">
    <property type="protein sequence ID" value="OGZ02416.1"/>
    <property type="molecule type" value="Genomic_DNA"/>
</dbReference>